<organism evidence="11 12">
    <name type="scientific">Microtus ochrogaster</name>
    <name type="common">Prairie vole</name>
    <dbReference type="NCBI Taxonomy" id="79684"/>
    <lineage>
        <taxon>Eukaryota</taxon>
        <taxon>Metazoa</taxon>
        <taxon>Chordata</taxon>
        <taxon>Craniata</taxon>
        <taxon>Vertebrata</taxon>
        <taxon>Euteleostomi</taxon>
        <taxon>Mammalia</taxon>
        <taxon>Eutheria</taxon>
        <taxon>Euarchontoglires</taxon>
        <taxon>Glires</taxon>
        <taxon>Rodentia</taxon>
        <taxon>Myomorpha</taxon>
        <taxon>Muroidea</taxon>
        <taxon>Cricetidae</taxon>
        <taxon>Arvicolinae</taxon>
        <taxon>Microtus</taxon>
    </lineage>
</organism>
<dbReference type="GeneID" id="101980026"/>
<dbReference type="SMART" id="SM00220">
    <property type="entry name" value="S_TKc"/>
    <property type="match status" value="1"/>
</dbReference>
<dbReference type="Pfam" id="PF00069">
    <property type="entry name" value="Pkinase"/>
    <property type="match status" value="1"/>
</dbReference>
<feature type="compositionally biased region" description="Polar residues" evidence="9">
    <location>
        <begin position="413"/>
        <end position="436"/>
    </location>
</feature>
<evidence type="ECO:0000256" key="3">
    <source>
        <dbReference type="ARBA" id="ARBA00022679"/>
    </source>
</evidence>
<evidence type="ECO:0000256" key="1">
    <source>
        <dbReference type="ARBA" id="ARBA00012513"/>
    </source>
</evidence>
<keyword evidence="6" id="KW-0067">ATP-binding</keyword>
<dbReference type="PANTHER" id="PTHR24346">
    <property type="entry name" value="MAP/MICROTUBULE AFFINITY-REGULATING KINASE"/>
    <property type="match status" value="1"/>
</dbReference>
<dbReference type="SUPFAM" id="SSF56112">
    <property type="entry name" value="Protein kinase-like (PK-like)"/>
    <property type="match status" value="1"/>
</dbReference>
<dbReference type="PANTHER" id="PTHR24346:SF3">
    <property type="entry name" value="GENE 10662-RELATED"/>
    <property type="match status" value="1"/>
</dbReference>
<feature type="region of interest" description="Disordered" evidence="9">
    <location>
        <begin position="408"/>
        <end position="436"/>
    </location>
</feature>
<dbReference type="PROSITE" id="PS00108">
    <property type="entry name" value="PROTEIN_KINASE_ST"/>
    <property type="match status" value="1"/>
</dbReference>
<proteinExistence type="predicted"/>
<dbReference type="RefSeq" id="XP_005369632.1">
    <property type="nucleotide sequence ID" value="XM_005369575.1"/>
</dbReference>
<comment type="catalytic activity">
    <reaction evidence="8">
        <text>L-seryl-[protein] + ATP = O-phospho-L-seryl-[protein] + ADP + H(+)</text>
        <dbReference type="Rhea" id="RHEA:17989"/>
        <dbReference type="Rhea" id="RHEA-COMP:9863"/>
        <dbReference type="Rhea" id="RHEA-COMP:11604"/>
        <dbReference type="ChEBI" id="CHEBI:15378"/>
        <dbReference type="ChEBI" id="CHEBI:29999"/>
        <dbReference type="ChEBI" id="CHEBI:30616"/>
        <dbReference type="ChEBI" id="CHEBI:83421"/>
        <dbReference type="ChEBI" id="CHEBI:456216"/>
        <dbReference type="EC" id="2.7.11.1"/>
    </reaction>
</comment>
<reference evidence="12" key="1">
    <citation type="submission" date="2025-08" db="UniProtKB">
        <authorList>
            <consortium name="RefSeq"/>
        </authorList>
    </citation>
    <scope>IDENTIFICATION</scope>
</reference>
<evidence type="ECO:0000256" key="8">
    <source>
        <dbReference type="ARBA" id="ARBA00048679"/>
    </source>
</evidence>
<accession>A0ABM0LNF5</accession>
<dbReference type="Gene3D" id="1.10.510.10">
    <property type="entry name" value="Transferase(Phosphotransferase) domain 1"/>
    <property type="match status" value="1"/>
</dbReference>
<dbReference type="PROSITE" id="PS50011">
    <property type="entry name" value="PROTEIN_KINASE_DOM"/>
    <property type="match status" value="1"/>
</dbReference>
<keyword evidence="4" id="KW-0547">Nucleotide-binding</keyword>
<sequence>MASLLEEDILEKDFKILTSLGCSSFGEVMLAKHLPTYTQVAVKALQKAHNTVADIRSEVTIHKSLKYYNIFQFFYVINTLNTMYVVMEYLEGKDLERVIREVHSLKEKETRPIFSQLASAVHFLHQRRIAHCDIKLENILLGERGKVKLCNFEFATQIIDNQMLQDLWGFSPYWAPEILARKPYDGLAGDMWSLGIVLYAKVTGHFPYEESTIEAMYHHITNIMCPIPNHLTKPCYIILARLLMVYVWFRLMSSLLVERPWLGHIEEHITPPDKEILHKVVEVMCNIGYTCKQVESSLKHQQSNNLTATMNIIKFKLSSGDSSLQNIIPAVASSLLDTMKRRHSESALLIRCRSNARLHTYSCPEVMHYSANMVPEKYSLTINTINPTAGGNTFSMISVDSLSDKNVSEEDSLTTNTINPTTGDNAFNVNSVDTLP</sequence>
<dbReference type="InterPro" id="IPR008271">
    <property type="entry name" value="Ser/Thr_kinase_AS"/>
</dbReference>
<evidence type="ECO:0000256" key="9">
    <source>
        <dbReference type="SAM" id="MobiDB-lite"/>
    </source>
</evidence>
<gene>
    <name evidence="12" type="primary">LOC101980026</name>
</gene>
<evidence type="ECO:0000259" key="10">
    <source>
        <dbReference type="PROSITE" id="PS50011"/>
    </source>
</evidence>
<evidence type="ECO:0000256" key="6">
    <source>
        <dbReference type="ARBA" id="ARBA00022840"/>
    </source>
</evidence>
<evidence type="ECO:0000256" key="2">
    <source>
        <dbReference type="ARBA" id="ARBA00022527"/>
    </source>
</evidence>
<evidence type="ECO:0000256" key="5">
    <source>
        <dbReference type="ARBA" id="ARBA00022777"/>
    </source>
</evidence>
<dbReference type="InterPro" id="IPR011009">
    <property type="entry name" value="Kinase-like_dom_sf"/>
</dbReference>
<dbReference type="Proteomes" id="UP000694915">
    <property type="component" value="Unplaced"/>
</dbReference>
<comment type="catalytic activity">
    <reaction evidence="7">
        <text>L-threonyl-[protein] + ATP = O-phospho-L-threonyl-[protein] + ADP + H(+)</text>
        <dbReference type="Rhea" id="RHEA:46608"/>
        <dbReference type="Rhea" id="RHEA-COMP:11060"/>
        <dbReference type="Rhea" id="RHEA-COMP:11605"/>
        <dbReference type="ChEBI" id="CHEBI:15378"/>
        <dbReference type="ChEBI" id="CHEBI:30013"/>
        <dbReference type="ChEBI" id="CHEBI:30616"/>
        <dbReference type="ChEBI" id="CHEBI:61977"/>
        <dbReference type="ChEBI" id="CHEBI:456216"/>
        <dbReference type="EC" id="2.7.11.1"/>
    </reaction>
</comment>
<dbReference type="InterPro" id="IPR000719">
    <property type="entry name" value="Prot_kinase_dom"/>
</dbReference>
<keyword evidence="11" id="KW-1185">Reference proteome</keyword>
<keyword evidence="3" id="KW-0808">Transferase</keyword>
<evidence type="ECO:0000256" key="7">
    <source>
        <dbReference type="ARBA" id="ARBA00047899"/>
    </source>
</evidence>
<keyword evidence="2" id="KW-0723">Serine/threonine-protein kinase</keyword>
<evidence type="ECO:0000256" key="4">
    <source>
        <dbReference type="ARBA" id="ARBA00022741"/>
    </source>
</evidence>
<protein>
    <recommendedName>
        <fullName evidence="1">non-specific serine/threonine protein kinase</fullName>
        <ecNumber evidence="1">2.7.11.1</ecNumber>
    </recommendedName>
</protein>
<keyword evidence="5" id="KW-0418">Kinase</keyword>
<evidence type="ECO:0000313" key="11">
    <source>
        <dbReference type="Proteomes" id="UP000694915"/>
    </source>
</evidence>
<feature type="domain" description="Protein kinase" evidence="10">
    <location>
        <begin position="14"/>
        <end position="262"/>
    </location>
</feature>
<dbReference type="EC" id="2.7.11.1" evidence="1"/>
<evidence type="ECO:0000313" key="12">
    <source>
        <dbReference type="RefSeq" id="XP_005369632.1"/>
    </source>
</evidence>
<name>A0ABM0LNF5_MICOH</name>